<dbReference type="FunFam" id="3.40.390.10:FF:000074">
    <property type="entry name" value="Metalloprotease"/>
    <property type="match status" value="1"/>
</dbReference>
<protein>
    <submittedName>
        <fullName evidence="10">Thimet oligopeptidase</fullName>
    </submittedName>
</protein>
<keyword evidence="2 8" id="KW-0645">Protease</keyword>
<dbReference type="SUPFAM" id="SSF55486">
    <property type="entry name" value="Metalloproteases ('zincins'), catalytic domain"/>
    <property type="match status" value="1"/>
</dbReference>
<dbReference type="EMBL" id="MNAD01000628">
    <property type="protein sequence ID" value="OJT11543.1"/>
    <property type="molecule type" value="Genomic_DNA"/>
</dbReference>
<keyword evidence="6 8" id="KW-0482">Metalloprotease</keyword>
<dbReference type="InterPro" id="IPR001567">
    <property type="entry name" value="Pept_M3A_M3B_dom"/>
</dbReference>
<dbReference type="STRING" id="154538.A0A1M2VVB7"/>
<sequence>MSTFDPPQPSPKWTHTPEEVRQLAEAAITDFRDAEDRVAALQPEDCNFDSVFLALALAEGKRIATVEPLAFYQNVSPSQELRDAANAAEIAVKDFLVDSAMRLDVFRAKQAAKKNIEESGRVLSSEERRLMYKMILDGTRAGLALPDAEREQLTRLNKELSQACSEFPHVLSGYTKRTEGGQEVYDITFQFQDILPLLKFAENPETRRVAYQRFDGRLATNEPMLGNILDLRRQVAKLLGYSTWADYVTEVKMVKSGKGVDQFLTDIREKLSPVGLKDREAHLALKKKEHEAKGYPFDGEYYAWDSKYYDRLYVEESLSLDDQLVKEYFPVSFVVPAILEIYQNLLGVKFIQIEGETWHADVQQYAVWEKDTQDASDFLGYCYLDIYPRESKYQGAAVWPLIPGHDKADGTRCYPVAAIVANLAKPATTERPALITHSDMVMFFHEIGHLFHELLSHTRFARFHGTTVALDFGEAPSQMLENWCYEPKVLERMSSHYETKKPLNSELIQKIIQSRYVNVGLFYLNQVSFSAFDLTVHMDQEQADLTQLWNEQRELIALLKGNGLRGGPGAFGHIAGGYDVGYYGYLYSLVFAADMYATVFKKDPLDPERGRRYRETVLRPGSSKDEIDLLKVWCKVHERSHVQVANRLYAASQDFLGREPTSEAFIRQLFGEPSA</sequence>
<dbReference type="InterPro" id="IPR045090">
    <property type="entry name" value="Pept_M3A_M3B"/>
</dbReference>
<evidence type="ECO:0000313" key="11">
    <source>
        <dbReference type="Proteomes" id="UP000184267"/>
    </source>
</evidence>
<keyword evidence="11" id="KW-1185">Reference proteome</keyword>
<dbReference type="Pfam" id="PF01432">
    <property type="entry name" value="Peptidase_M3"/>
    <property type="match status" value="1"/>
</dbReference>
<evidence type="ECO:0000256" key="3">
    <source>
        <dbReference type="ARBA" id="ARBA00022723"/>
    </source>
</evidence>
<keyword evidence="4 8" id="KW-0378">Hydrolase</keyword>
<dbReference type="InterPro" id="IPR024077">
    <property type="entry name" value="Neurolysin/TOP_dom2"/>
</dbReference>
<gene>
    <name evidence="10" type="ORF">TRAPUB_11961</name>
</gene>
<dbReference type="GO" id="GO:0004222">
    <property type="term" value="F:metalloendopeptidase activity"/>
    <property type="evidence" value="ECO:0007669"/>
    <property type="project" value="InterPro"/>
</dbReference>
<evidence type="ECO:0000256" key="5">
    <source>
        <dbReference type="ARBA" id="ARBA00022833"/>
    </source>
</evidence>
<dbReference type="GO" id="GO:0005758">
    <property type="term" value="C:mitochondrial intermembrane space"/>
    <property type="evidence" value="ECO:0007669"/>
    <property type="project" value="TreeGrafter"/>
</dbReference>
<evidence type="ECO:0000259" key="9">
    <source>
        <dbReference type="Pfam" id="PF01432"/>
    </source>
</evidence>
<comment type="cofactor">
    <cofactor evidence="8">
        <name>Zn(2+)</name>
        <dbReference type="ChEBI" id="CHEBI:29105"/>
    </cofactor>
    <text evidence="8">Binds 1 zinc ion.</text>
</comment>
<evidence type="ECO:0000256" key="8">
    <source>
        <dbReference type="RuleBase" id="RU003435"/>
    </source>
</evidence>
<proteinExistence type="inferred from homology"/>
<dbReference type="InterPro" id="IPR024080">
    <property type="entry name" value="Neurolysin/TOP_N"/>
</dbReference>
<dbReference type="GO" id="GO:0006508">
    <property type="term" value="P:proteolysis"/>
    <property type="evidence" value="ECO:0007669"/>
    <property type="project" value="UniProtKB-KW"/>
</dbReference>
<evidence type="ECO:0000256" key="1">
    <source>
        <dbReference type="ARBA" id="ARBA00006040"/>
    </source>
</evidence>
<evidence type="ECO:0000256" key="7">
    <source>
        <dbReference type="ARBA" id="ARBA00025208"/>
    </source>
</evidence>
<dbReference type="PANTHER" id="PTHR11804:SF84">
    <property type="entry name" value="SACCHAROLYSIN"/>
    <property type="match status" value="1"/>
</dbReference>
<keyword evidence="5 8" id="KW-0862">Zinc</keyword>
<accession>A0A1M2VVB7</accession>
<dbReference type="CDD" id="cd06455">
    <property type="entry name" value="M3A_TOP"/>
    <property type="match status" value="1"/>
</dbReference>
<evidence type="ECO:0000313" key="10">
    <source>
        <dbReference type="EMBL" id="OJT11543.1"/>
    </source>
</evidence>
<keyword evidence="3 8" id="KW-0479">Metal-binding</keyword>
<dbReference type="Gene3D" id="1.10.1370.10">
    <property type="entry name" value="Neurolysin, domain 3"/>
    <property type="match status" value="1"/>
</dbReference>
<dbReference type="InterPro" id="IPR024079">
    <property type="entry name" value="MetalloPept_cat_dom_sf"/>
</dbReference>
<dbReference type="Gene3D" id="1.20.1050.40">
    <property type="entry name" value="Endopeptidase. Chain P, domain 1"/>
    <property type="match status" value="1"/>
</dbReference>
<dbReference type="OrthoDB" id="534666at2759"/>
<evidence type="ECO:0000256" key="6">
    <source>
        <dbReference type="ARBA" id="ARBA00023049"/>
    </source>
</evidence>
<comment type="function">
    <text evidence="7">Cleaves proteins, imported into the mitochondrion, to their mature size. While most mitochondrial precursor proteins are processed to the mature form in one step by mitochondrial processing peptidase (MPP), the sequential cleavage by MIP of an octapeptide after initial processing by MPP is a required step for a subgroup of nuclear-encoded precursor proteins destined for the matrix or the inner membrane.</text>
</comment>
<feature type="domain" description="Peptidase M3A/M3B catalytic" evidence="9">
    <location>
        <begin position="198"/>
        <end position="633"/>
    </location>
</feature>
<dbReference type="Gene3D" id="3.40.390.10">
    <property type="entry name" value="Collagenase (Catalytic Domain)"/>
    <property type="match status" value="1"/>
</dbReference>
<evidence type="ECO:0000256" key="2">
    <source>
        <dbReference type="ARBA" id="ARBA00022670"/>
    </source>
</evidence>
<dbReference type="AlphaFoldDB" id="A0A1M2VVB7"/>
<comment type="caution">
    <text evidence="10">The sequence shown here is derived from an EMBL/GenBank/DDBJ whole genome shotgun (WGS) entry which is preliminary data.</text>
</comment>
<name>A0A1M2VVB7_TRAPU</name>
<dbReference type="GO" id="GO:0006518">
    <property type="term" value="P:peptide metabolic process"/>
    <property type="evidence" value="ECO:0007669"/>
    <property type="project" value="TreeGrafter"/>
</dbReference>
<dbReference type="OMA" id="RSGAWCS"/>
<reference evidence="10 11" key="1">
    <citation type="submission" date="2016-10" db="EMBL/GenBank/DDBJ databases">
        <title>Genome sequence of the basidiomycete white-rot fungus Trametes pubescens.</title>
        <authorList>
            <person name="Makela M.R."/>
            <person name="Granchi Z."/>
            <person name="Peng M."/>
            <person name="De Vries R.P."/>
            <person name="Grigoriev I."/>
            <person name="Riley R."/>
            <person name="Hilden K."/>
        </authorList>
    </citation>
    <scope>NUCLEOTIDE SEQUENCE [LARGE SCALE GENOMIC DNA]</scope>
    <source>
        <strain evidence="10 11">FBCC735</strain>
    </source>
</reference>
<comment type="similarity">
    <text evidence="1 8">Belongs to the peptidase M3 family.</text>
</comment>
<dbReference type="Proteomes" id="UP000184267">
    <property type="component" value="Unassembled WGS sequence"/>
</dbReference>
<dbReference type="GO" id="GO:0046872">
    <property type="term" value="F:metal ion binding"/>
    <property type="evidence" value="ECO:0007669"/>
    <property type="project" value="UniProtKB-UniRule"/>
</dbReference>
<organism evidence="10 11">
    <name type="scientific">Trametes pubescens</name>
    <name type="common">White-rot fungus</name>
    <dbReference type="NCBI Taxonomy" id="154538"/>
    <lineage>
        <taxon>Eukaryota</taxon>
        <taxon>Fungi</taxon>
        <taxon>Dikarya</taxon>
        <taxon>Basidiomycota</taxon>
        <taxon>Agaricomycotina</taxon>
        <taxon>Agaricomycetes</taxon>
        <taxon>Polyporales</taxon>
        <taxon>Polyporaceae</taxon>
        <taxon>Trametes</taxon>
    </lineage>
</organism>
<evidence type="ECO:0000256" key="4">
    <source>
        <dbReference type="ARBA" id="ARBA00022801"/>
    </source>
</evidence>
<dbReference type="PANTHER" id="PTHR11804">
    <property type="entry name" value="PROTEASE M3 THIMET OLIGOPEPTIDASE-RELATED"/>
    <property type="match status" value="1"/>
</dbReference>